<protein>
    <submittedName>
        <fullName evidence="1">Uncharacterized protein</fullName>
    </submittedName>
</protein>
<gene>
    <name evidence="1" type="ORF">PZ740_07595</name>
</gene>
<evidence type="ECO:0000313" key="2">
    <source>
        <dbReference type="Proteomes" id="UP001301140"/>
    </source>
</evidence>
<reference evidence="1 2" key="1">
    <citation type="submission" date="2023-03" db="EMBL/GenBank/DDBJ databases">
        <title>YIM 152171 draft genome.</title>
        <authorList>
            <person name="Yang Z."/>
        </authorList>
    </citation>
    <scope>NUCLEOTIDE SEQUENCE [LARGE SCALE GENOMIC DNA]</scope>
    <source>
        <strain evidence="1 2">YIM 152171</strain>
    </source>
</reference>
<accession>A0AAP3V368</accession>
<organism evidence="1 2">
    <name type="scientific">Marinimicrococcus flavescens</name>
    <dbReference type="NCBI Taxonomy" id="3031815"/>
    <lineage>
        <taxon>Bacteria</taxon>
        <taxon>Pseudomonadati</taxon>
        <taxon>Pseudomonadota</taxon>
        <taxon>Alphaproteobacteria</taxon>
        <taxon>Geminicoccales</taxon>
        <taxon>Geminicoccaceae</taxon>
        <taxon>Marinimicrococcus</taxon>
    </lineage>
</organism>
<proteinExistence type="predicted"/>
<keyword evidence="2" id="KW-1185">Reference proteome</keyword>
<sequence>MSPTALAWPEGLASAGLLLVERPPEALSPLPGGVVPEGPALVMEELLSCGELCPGLPRAVARPAITTAAAAPFGPLLPEPLLPAELLAA</sequence>
<dbReference type="RefSeq" id="WP_327788664.1">
    <property type="nucleotide sequence ID" value="NZ_JARGEQ010000079.1"/>
</dbReference>
<evidence type="ECO:0000313" key="1">
    <source>
        <dbReference type="EMBL" id="MDF1586247.1"/>
    </source>
</evidence>
<name>A0AAP3V368_9PROT</name>
<dbReference type="EMBL" id="JARGEQ010000079">
    <property type="protein sequence ID" value="MDF1586247.1"/>
    <property type="molecule type" value="Genomic_DNA"/>
</dbReference>
<comment type="caution">
    <text evidence="1">The sequence shown here is derived from an EMBL/GenBank/DDBJ whole genome shotgun (WGS) entry which is preliminary data.</text>
</comment>
<dbReference type="AlphaFoldDB" id="A0AAP3V368"/>
<dbReference type="Proteomes" id="UP001301140">
    <property type="component" value="Unassembled WGS sequence"/>
</dbReference>